<keyword evidence="2" id="KW-0520">NAD</keyword>
<accession>A0ABS9ESD9</accession>
<dbReference type="CDD" id="cd12165">
    <property type="entry name" value="2-Hacid_dh_6"/>
    <property type="match status" value="1"/>
</dbReference>
<dbReference type="Gene3D" id="3.40.50.720">
    <property type="entry name" value="NAD(P)-binding Rossmann-like Domain"/>
    <property type="match status" value="2"/>
</dbReference>
<dbReference type="PANTHER" id="PTHR43333">
    <property type="entry name" value="2-HACID_DH_C DOMAIN-CONTAINING PROTEIN"/>
    <property type="match status" value="1"/>
</dbReference>
<proteinExistence type="predicted"/>
<feature type="domain" description="D-isomer specific 2-hydroxyacid dehydrogenase NAD-binding" evidence="3">
    <location>
        <begin position="109"/>
        <end position="288"/>
    </location>
</feature>
<dbReference type="PANTHER" id="PTHR43333:SF1">
    <property type="entry name" value="D-ISOMER SPECIFIC 2-HYDROXYACID DEHYDROGENASE NAD-BINDING DOMAIN-CONTAINING PROTEIN"/>
    <property type="match status" value="1"/>
</dbReference>
<dbReference type="InterPro" id="IPR006140">
    <property type="entry name" value="D-isomer_DH_NAD-bd"/>
</dbReference>
<name>A0ABS9ESD9_9BACT</name>
<evidence type="ECO:0000313" key="4">
    <source>
        <dbReference type="EMBL" id="MCF4142728.1"/>
    </source>
</evidence>
<protein>
    <submittedName>
        <fullName evidence="4">2-hydroxyacid dehydrogenase</fullName>
    </submittedName>
</protein>
<evidence type="ECO:0000259" key="3">
    <source>
        <dbReference type="Pfam" id="PF02826"/>
    </source>
</evidence>
<evidence type="ECO:0000256" key="2">
    <source>
        <dbReference type="ARBA" id="ARBA00023027"/>
    </source>
</evidence>
<dbReference type="Pfam" id="PF02826">
    <property type="entry name" value="2-Hacid_dh_C"/>
    <property type="match status" value="1"/>
</dbReference>
<dbReference type="InterPro" id="IPR036291">
    <property type="entry name" value="NAD(P)-bd_dom_sf"/>
</dbReference>
<keyword evidence="1" id="KW-0560">Oxidoreductase</keyword>
<evidence type="ECO:0000256" key="1">
    <source>
        <dbReference type="ARBA" id="ARBA00023002"/>
    </source>
</evidence>
<sequence>MSGRIGITFGPDGVSEKVERILKGIEVVWVKDLAEEDRPGELEKCDLLLCQFLSSKELTDGEWAALRNVPAVQTVSAGVDQVPMDRLGDDTDLYANVGGWAPPIAEHVLAMALCCSRRLVQQTRDLSDGTFGFMGYGLKTLKDKVALIVGYGGIGRETASVLSRFGMEVQGLGRRRPEDSLLSRGWTMSELEEALGQADLVVLALPLTKETEGLFDDDILTSMKDDAILVNIARAAIVDEGALYRRLKSSPDFFAALDVWWNEPRDGGVFSTDEPLMELPNLVGSSHNSNQTETAPGEALEIALENCLRILDGNGPSGLVRKDEYLR</sequence>
<dbReference type="SUPFAM" id="SSF52283">
    <property type="entry name" value="Formate/glycerate dehydrogenase catalytic domain-like"/>
    <property type="match status" value="1"/>
</dbReference>
<organism evidence="4 5">
    <name type="scientific">Dethiosulfovibrio marinus</name>
    <dbReference type="NCBI Taxonomy" id="133532"/>
    <lineage>
        <taxon>Bacteria</taxon>
        <taxon>Thermotogati</taxon>
        <taxon>Synergistota</taxon>
        <taxon>Synergistia</taxon>
        <taxon>Synergistales</taxon>
        <taxon>Dethiosulfovibrionaceae</taxon>
        <taxon>Dethiosulfovibrio</taxon>
    </lineage>
</organism>
<evidence type="ECO:0000313" key="5">
    <source>
        <dbReference type="Proteomes" id="UP001200430"/>
    </source>
</evidence>
<keyword evidence="5" id="KW-1185">Reference proteome</keyword>
<gene>
    <name evidence="4" type="ORF">L2W38_07855</name>
</gene>
<dbReference type="EMBL" id="JAKGUD010000007">
    <property type="protein sequence ID" value="MCF4142728.1"/>
    <property type="molecule type" value="Genomic_DNA"/>
</dbReference>
<reference evidence="4 5" key="1">
    <citation type="submission" date="2022-01" db="EMBL/GenBank/DDBJ databases">
        <title>Dethiosulfovibrio faecalis sp. nov., a novel proteolytic, non-sulfur-reducing bacterium isolated from a marine aquaculture solid waste bioreactor.</title>
        <authorList>
            <person name="Grabowski S."/>
            <person name="Apolinario E."/>
            <person name="Schneider N."/>
            <person name="Marshall C.W."/>
            <person name="Sowers K.R."/>
        </authorList>
    </citation>
    <scope>NUCLEOTIDE SEQUENCE [LARGE SCALE GENOMIC DNA]</scope>
    <source>
        <strain evidence="4 5">DSM 12537</strain>
    </source>
</reference>
<dbReference type="RefSeq" id="WP_236099450.1">
    <property type="nucleotide sequence ID" value="NZ_JAKGUD010000007.1"/>
</dbReference>
<dbReference type="Proteomes" id="UP001200430">
    <property type="component" value="Unassembled WGS sequence"/>
</dbReference>
<comment type="caution">
    <text evidence="4">The sequence shown here is derived from an EMBL/GenBank/DDBJ whole genome shotgun (WGS) entry which is preliminary data.</text>
</comment>
<dbReference type="SUPFAM" id="SSF51735">
    <property type="entry name" value="NAD(P)-binding Rossmann-fold domains"/>
    <property type="match status" value="1"/>
</dbReference>